<name>A0A8X7WDF5_BRACI</name>
<gene>
    <name evidence="1" type="ORF">Bca52824_009126</name>
</gene>
<comment type="caution">
    <text evidence="1">The sequence shown here is derived from an EMBL/GenBank/DDBJ whole genome shotgun (WGS) entry which is preliminary data.</text>
</comment>
<evidence type="ECO:0000313" key="1">
    <source>
        <dbReference type="EMBL" id="KAG2326398.1"/>
    </source>
</evidence>
<sequence>MLLYINPSIHSSVTTHKHKKQLEDPKQESKIAKALHMTIILFLVSANFLPFINSTRLLDEIQPQSQFVPTSQIPTVVALTEAEELHQQLHSQLVQQGQDTSRY</sequence>
<organism evidence="1 2">
    <name type="scientific">Brassica carinata</name>
    <name type="common">Ethiopian mustard</name>
    <name type="synonym">Abyssinian cabbage</name>
    <dbReference type="NCBI Taxonomy" id="52824"/>
    <lineage>
        <taxon>Eukaryota</taxon>
        <taxon>Viridiplantae</taxon>
        <taxon>Streptophyta</taxon>
        <taxon>Embryophyta</taxon>
        <taxon>Tracheophyta</taxon>
        <taxon>Spermatophyta</taxon>
        <taxon>Magnoliopsida</taxon>
        <taxon>eudicotyledons</taxon>
        <taxon>Gunneridae</taxon>
        <taxon>Pentapetalae</taxon>
        <taxon>rosids</taxon>
        <taxon>malvids</taxon>
        <taxon>Brassicales</taxon>
        <taxon>Brassicaceae</taxon>
        <taxon>Brassiceae</taxon>
        <taxon>Brassica</taxon>
    </lineage>
</organism>
<dbReference type="AlphaFoldDB" id="A0A8X7WDF5"/>
<dbReference type="Proteomes" id="UP000886595">
    <property type="component" value="Unassembled WGS sequence"/>
</dbReference>
<accession>A0A8X7WDF5</accession>
<dbReference type="EMBL" id="JAAMPC010000002">
    <property type="protein sequence ID" value="KAG2326398.1"/>
    <property type="molecule type" value="Genomic_DNA"/>
</dbReference>
<keyword evidence="2" id="KW-1185">Reference proteome</keyword>
<reference evidence="1 2" key="1">
    <citation type="submission" date="2020-02" db="EMBL/GenBank/DDBJ databases">
        <authorList>
            <person name="Ma Q."/>
            <person name="Huang Y."/>
            <person name="Song X."/>
            <person name="Pei D."/>
        </authorList>
    </citation>
    <scope>NUCLEOTIDE SEQUENCE [LARGE SCALE GENOMIC DNA]</scope>
    <source>
        <strain evidence="1">Sxm20200214</strain>
        <tissue evidence="1">Leaf</tissue>
    </source>
</reference>
<evidence type="ECO:0000313" key="2">
    <source>
        <dbReference type="Proteomes" id="UP000886595"/>
    </source>
</evidence>
<protein>
    <submittedName>
        <fullName evidence="1">Uncharacterized protein</fullName>
    </submittedName>
</protein>
<proteinExistence type="predicted"/>